<protein>
    <recommendedName>
        <fullName evidence="4">Fimbrillin family protein</fullName>
    </recommendedName>
</protein>
<sequence>MKKSIFHYALPALFVGAAALSVASCADDDLIPNGGSGDKDVVVSFSVNDVQGDAIANGAPATRGSSIVTPGFITPGIVAADLAGRKLEATNTAGLDVCLIETTVEGVNPIKADARTRADIKTAIDGDFSSTGIRGDAATNILTTPEWFHAAKTKSNGELYSPIHWDWPKPHARFFAVYPEASTYPKMTINNTTASGSPSVDFEVESDVKNQKDFMTACTGNVHYATRGVHPTTSLDFRHALTGIRFAVGQNLSWNKTIDKVEIRNAVMKSKYTLSSQFNGTGAAWDHSAATRGTATLSGVSVSTSRNPNVTIMGNAGDNFTFYMIPQVLTGNNVHAYIHCTDNTVIDVVLKGEWKAGTTRTYKLSQTNSTWQYVLTSTDPSRAVNYDETASEPYGITSYRQAPDGTRQAVPWKVIGYDADNDGTFTMAEKPAWMTNLSKENGDGGTAAETGTATLTKEVTDLLKKRNDGLKNATPLGNAGNYYDLSTKGGSVPRSTANCYVISAPGHYRIPLVYGNAITGGVTNSNAYISSAPPTIITGADIILHNFKDHLGNNITDPWIEKTNGRANAGVNGAKIVWADEANLVHLGSAPIVYDNNDAFLEFEVKAADIKSGNAVVAVTKNGTVVWSWHLWFAPQSALTPIPVTNYQNVVYNFTTEAIGWKPITWSGSTYDKPRTVKARVEQTIANNGTKQITDITITQKPGNVRTGQTTLYQFGRKDAFPGMDETQLPQGSINKNAGNNMSIINGIQNPQNFYVNGSSWYGLPPAGYSYYNVWSADNTTTGGNDDVVVKTIYDPSPAGFKIPASNAFTGFTVNGQNTPFSGADYSAFNVDGTTDLQQYQNNFGHNFWTNSSKTATIFFPTTGYRVTNNGALLNMDYGCYWAAVPCNYTYMSCMLFTRSVLKPLNDAATRTYGFAARPVSE</sequence>
<evidence type="ECO:0000313" key="2">
    <source>
        <dbReference type="EMBL" id="PIN29381.1"/>
    </source>
</evidence>
<organism evidence="2 3">
    <name type="scientific">Prevotella intermedia</name>
    <dbReference type="NCBI Taxonomy" id="28131"/>
    <lineage>
        <taxon>Bacteria</taxon>
        <taxon>Pseudomonadati</taxon>
        <taxon>Bacteroidota</taxon>
        <taxon>Bacteroidia</taxon>
        <taxon>Bacteroidales</taxon>
        <taxon>Prevotellaceae</taxon>
        <taxon>Prevotella</taxon>
    </lineage>
</organism>
<keyword evidence="1" id="KW-0732">Signal</keyword>
<dbReference type="Proteomes" id="UP000230500">
    <property type="component" value="Unassembled WGS sequence"/>
</dbReference>
<dbReference type="RefSeq" id="WP_099977204.1">
    <property type="nucleotide sequence ID" value="NZ_PESN01000001.1"/>
</dbReference>
<evidence type="ECO:0000313" key="3">
    <source>
        <dbReference type="Proteomes" id="UP000230500"/>
    </source>
</evidence>
<dbReference type="PROSITE" id="PS51257">
    <property type="entry name" value="PROKAR_LIPOPROTEIN"/>
    <property type="match status" value="1"/>
</dbReference>
<comment type="caution">
    <text evidence="2">The sequence shown here is derived from an EMBL/GenBank/DDBJ whole genome shotgun (WGS) entry which is preliminary data.</text>
</comment>
<evidence type="ECO:0000256" key="1">
    <source>
        <dbReference type="SAM" id="SignalP"/>
    </source>
</evidence>
<reference evidence="2 3" key="1">
    <citation type="submission" date="2017-11" db="EMBL/GenBank/DDBJ databases">
        <title>Genome sequencing of Prevotella intermedia KCOM 2069.</title>
        <authorList>
            <person name="Kook J.-K."/>
            <person name="Park S.-N."/>
            <person name="Lim Y.K."/>
        </authorList>
    </citation>
    <scope>NUCLEOTIDE SEQUENCE [LARGE SCALE GENOMIC DNA]</scope>
    <source>
        <strain evidence="2 3">KCOM 2069</strain>
    </source>
</reference>
<dbReference type="AlphaFoldDB" id="A0A2G9IHY1"/>
<gene>
    <name evidence="2" type="ORF">CUC04_00955</name>
</gene>
<proteinExistence type="predicted"/>
<name>A0A2G9IHY1_PREIN</name>
<dbReference type="EMBL" id="PESN01000001">
    <property type="protein sequence ID" value="PIN29381.1"/>
    <property type="molecule type" value="Genomic_DNA"/>
</dbReference>
<feature type="chain" id="PRO_5013594098" description="Fimbrillin family protein" evidence="1">
    <location>
        <begin position="27"/>
        <end position="922"/>
    </location>
</feature>
<feature type="signal peptide" evidence="1">
    <location>
        <begin position="1"/>
        <end position="26"/>
    </location>
</feature>
<accession>A0A2G9IHY1</accession>
<evidence type="ECO:0008006" key="4">
    <source>
        <dbReference type="Google" id="ProtNLM"/>
    </source>
</evidence>